<dbReference type="AlphaFoldDB" id="A0A9E7JV40"/>
<sequence length="220" mass="24296">MEFFTGAKVVRLVSFYGMYLMANEDEKRVSLSKPDASDNALWNVEIVTRNPNYPRVRLRSYVNCYLAPDASKRRCFRRIFKDQNVFQQHLDGRGIFAEWYPVREGLFVQLICSFGDYLRARVGHPIFPDSVMVDRPSGEHMGLSYLWEVHLIRLDEPLPRRPLSQAAGPSGASSSTAAIPSSSTIEPAAVSMVVGPSGASSSAMAVGPSSSTVSPPFVFG</sequence>
<dbReference type="SUPFAM" id="SSF50405">
    <property type="entry name" value="Actin-crosslinking proteins"/>
    <property type="match status" value="1"/>
</dbReference>
<reference evidence="3" key="1">
    <citation type="submission" date="2022-05" db="EMBL/GenBank/DDBJ databases">
        <title>The Musa troglodytarum L. genome provides insights into the mechanism of non-climacteric behaviour and enrichment of carotenoids.</title>
        <authorList>
            <person name="Wang J."/>
        </authorList>
    </citation>
    <scope>NUCLEOTIDE SEQUENCE</scope>
    <source>
        <tissue evidence="3">Leaf</tissue>
    </source>
</reference>
<proteinExistence type="predicted"/>
<evidence type="ECO:0000259" key="2">
    <source>
        <dbReference type="Pfam" id="PF04601"/>
    </source>
</evidence>
<dbReference type="InterPro" id="IPR007679">
    <property type="entry name" value="DUF569"/>
</dbReference>
<dbReference type="Proteomes" id="UP001055439">
    <property type="component" value="Chromosome 4"/>
</dbReference>
<feature type="region of interest" description="Disordered" evidence="1">
    <location>
        <begin position="201"/>
        <end position="220"/>
    </location>
</feature>
<dbReference type="EMBL" id="CP097506">
    <property type="protein sequence ID" value="URD94498.1"/>
    <property type="molecule type" value="Genomic_DNA"/>
</dbReference>
<accession>A0A9E7JV40</accession>
<dbReference type="PANTHER" id="PTHR31205:SF69">
    <property type="entry name" value="ACTIN CROSS-LINKING PROTEIN (DUF569)"/>
    <property type="match status" value="1"/>
</dbReference>
<dbReference type="PANTHER" id="PTHR31205">
    <property type="entry name" value="ACTIN CROSS-LINKING PROTEIN (DUF569)"/>
    <property type="match status" value="1"/>
</dbReference>
<feature type="domain" description="DUF569" evidence="2">
    <location>
        <begin position="1"/>
        <end position="141"/>
    </location>
</feature>
<gene>
    <name evidence="3" type="ORF">MUK42_37136</name>
</gene>
<name>A0A9E7JV40_9LILI</name>
<dbReference type="InterPro" id="IPR008999">
    <property type="entry name" value="Actin-crosslinking"/>
</dbReference>
<evidence type="ECO:0000256" key="1">
    <source>
        <dbReference type="SAM" id="MobiDB-lite"/>
    </source>
</evidence>
<protein>
    <recommendedName>
        <fullName evidence="2">DUF569 domain-containing protein</fullName>
    </recommendedName>
</protein>
<evidence type="ECO:0000313" key="3">
    <source>
        <dbReference type="EMBL" id="URD94498.1"/>
    </source>
</evidence>
<keyword evidence="4" id="KW-1185">Reference proteome</keyword>
<evidence type="ECO:0000313" key="4">
    <source>
        <dbReference type="Proteomes" id="UP001055439"/>
    </source>
</evidence>
<dbReference type="Gene3D" id="2.80.10.50">
    <property type="match status" value="1"/>
</dbReference>
<organism evidence="3 4">
    <name type="scientific">Musa troglodytarum</name>
    <name type="common">fe'i banana</name>
    <dbReference type="NCBI Taxonomy" id="320322"/>
    <lineage>
        <taxon>Eukaryota</taxon>
        <taxon>Viridiplantae</taxon>
        <taxon>Streptophyta</taxon>
        <taxon>Embryophyta</taxon>
        <taxon>Tracheophyta</taxon>
        <taxon>Spermatophyta</taxon>
        <taxon>Magnoliopsida</taxon>
        <taxon>Liliopsida</taxon>
        <taxon>Zingiberales</taxon>
        <taxon>Musaceae</taxon>
        <taxon>Musa</taxon>
    </lineage>
</organism>
<dbReference type="OrthoDB" id="791545at2759"/>
<dbReference type="Pfam" id="PF04601">
    <property type="entry name" value="DUF569"/>
    <property type="match status" value="1"/>
</dbReference>